<evidence type="ECO:0000256" key="9">
    <source>
        <dbReference type="ARBA" id="ARBA00022949"/>
    </source>
</evidence>
<keyword evidence="8" id="KW-0130">Cell adhesion</keyword>
<keyword evidence="7 13" id="KW-0862">Zinc</keyword>
<comment type="similarity">
    <text evidence="3">Belongs to the zyxin/ajuba family.</text>
</comment>
<organism evidence="16 17">
    <name type="scientific">Dimorphilus gyrociliatus</name>
    <dbReference type="NCBI Taxonomy" id="2664684"/>
    <lineage>
        <taxon>Eukaryota</taxon>
        <taxon>Metazoa</taxon>
        <taxon>Spiralia</taxon>
        <taxon>Lophotrochozoa</taxon>
        <taxon>Annelida</taxon>
        <taxon>Polychaeta</taxon>
        <taxon>Polychaeta incertae sedis</taxon>
        <taxon>Dinophilidae</taxon>
        <taxon>Dimorphilus</taxon>
    </lineage>
</organism>
<dbReference type="PANTHER" id="PTHR24207:SF2">
    <property type="entry name" value="ZYX102 PROTEIN"/>
    <property type="match status" value="1"/>
</dbReference>
<evidence type="ECO:0000256" key="10">
    <source>
        <dbReference type="ARBA" id="ARBA00023038"/>
    </source>
</evidence>
<evidence type="ECO:0000256" key="7">
    <source>
        <dbReference type="ARBA" id="ARBA00022833"/>
    </source>
</evidence>
<protein>
    <recommendedName>
        <fullName evidence="12">Zyxin</fullName>
    </recommendedName>
</protein>
<evidence type="ECO:0000256" key="11">
    <source>
        <dbReference type="ARBA" id="ARBA00023212"/>
    </source>
</evidence>
<evidence type="ECO:0000256" key="3">
    <source>
        <dbReference type="ARBA" id="ARBA00009611"/>
    </source>
</evidence>
<feature type="compositionally biased region" description="Pro residues" evidence="14">
    <location>
        <begin position="90"/>
        <end position="104"/>
    </location>
</feature>
<keyword evidence="10 13" id="KW-0440">LIM domain</keyword>
<dbReference type="InterPro" id="IPR001781">
    <property type="entry name" value="Znf_LIM"/>
</dbReference>
<dbReference type="GO" id="GO:0046872">
    <property type="term" value="F:metal ion binding"/>
    <property type="evidence" value="ECO:0007669"/>
    <property type="project" value="UniProtKB-KW"/>
</dbReference>
<feature type="domain" description="LIM zinc-binding" evidence="15">
    <location>
        <begin position="321"/>
        <end position="381"/>
    </location>
</feature>
<dbReference type="Gene3D" id="2.10.110.10">
    <property type="entry name" value="Cysteine Rich Protein"/>
    <property type="match status" value="3"/>
</dbReference>
<comment type="caution">
    <text evidence="16">The sequence shown here is derived from an EMBL/GenBank/DDBJ whole genome shotgun (WGS) entry which is preliminary data.</text>
</comment>
<keyword evidence="11" id="KW-0206">Cytoskeleton</keyword>
<evidence type="ECO:0000256" key="12">
    <source>
        <dbReference type="ARBA" id="ARBA00039396"/>
    </source>
</evidence>
<feature type="region of interest" description="Disordered" evidence="14">
    <location>
        <begin position="75"/>
        <end position="112"/>
    </location>
</feature>
<evidence type="ECO:0000256" key="1">
    <source>
        <dbReference type="ARBA" id="ARBA00004245"/>
    </source>
</evidence>
<dbReference type="GO" id="GO:0098609">
    <property type="term" value="P:cell-cell adhesion"/>
    <property type="evidence" value="ECO:0007669"/>
    <property type="project" value="TreeGrafter"/>
</dbReference>
<dbReference type="FunFam" id="2.10.110.10:FF:000027">
    <property type="entry name" value="lipoma-preferred partner isoform X1"/>
    <property type="match status" value="1"/>
</dbReference>
<keyword evidence="6" id="KW-0677">Repeat</keyword>
<feature type="region of interest" description="Disordered" evidence="14">
    <location>
        <begin position="178"/>
        <end position="245"/>
    </location>
</feature>
<feature type="domain" description="LIM zinc-binding" evidence="15">
    <location>
        <begin position="261"/>
        <end position="320"/>
    </location>
</feature>
<comment type="subcellular location">
    <subcellularLocation>
        <location evidence="2">Cell junction</location>
        <location evidence="2">Focal adhesion</location>
    </subcellularLocation>
    <subcellularLocation>
        <location evidence="1">Cytoplasm</location>
        <location evidence="1">Cytoskeleton</location>
    </subcellularLocation>
</comment>
<keyword evidence="17" id="KW-1185">Reference proteome</keyword>
<evidence type="ECO:0000256" key="13">
    <source>
        <dbReference type="PROSITE-ProRule" id="PRU00125"/>
    </source>
</evidence>
<dbReference type="AlphaFoldDB" id="A0A7I8VGK7"/>
<evidence type="ECO:0000256" key="5">
    <source>
        <dbReference type="ARBA" id="ARBA00022723"/>
    </source>
</evidence>
<dbReference type="FunFam" id="2.10.110.10:FF:000057">
    <property type="entry name" value="Zyxin"/>
    <property type="match status" value="1"/>
</dbReference>
<dbReference type="GO" id="GO:0005925">
    <property type="term" value="C:focal adhesion"/>
    <property type="evidence" value="ECO:0007669"/>
    <property type="project" value="UniProtKB-SubCell"/>
</dbReference>
<evidence type="ECO:0000256" key="14">
    <source>
        <dbReference type="SAM" id="MobiDB-lite"/>
    </source>
</evidence>
<evidence type="ECO:0000256" key="4">
    <source>
        <dbReference type="ARBA" id="ARBA00022490"/>
    </source>
</evidence>
<feature type="domain" description="LIM zinc-binding" evidence="15">
    <location>
        <begin position="382"/>
        <end position="451"/>
    </location>
</feature>
<reference evidence="16 17" key="1">
    <citation type="submission" date="2020-08" db="EMBL/GenBank/DDBJ databases">
        <authorList>
            <person name="Hejnol A."/>
        </authorList>
    </citation>
    <scope>NUCLEOTIDE SEQUENCE [LARGE SCALE GENOMIC DNA]</scope>
</reference>
<dbReference type="Pfam" id="PF00412">
    <property type="entry name" value="LIM"/>
    <property type="match status" value="3"/>
</dbReference>
<evidence type="ECO:0000256" key="8">
    <source>
        <dbReference type="ARBA" id="ARBA00022889"/>
    </source>
</evidence>
<keyword evidence="9" id="KW-0965">Cell junction</keyword>
<evidence type="ECO:0000256" key="2">
    <source>
        <dbReference type="ARBA" id="ARBA00004246"/>
    </source>
</evidence>
<accession>A0A7I8VGK7</accession>
<evidence type="ECO:0000313" key="17">
    <source>
        <dbReference type="Proteomes" id="UP000549394"/>
    </source>
</evidence>
<dbReference type="PANTHER" id="PTHR24207">
    <property type="entry name" value="ZYX102 PROTEIN"/>
    <property type="match status" value="1"/>
</dbReference>
<dbReference type="PROSITE" id="PS50023">
    <property type="entry name" value="LIM_DOMAIN_2"/>
    <property type="match status" value="3"/>
</dbReference>
<keyword evidence="5 13" id="KW-0479">Metal-binding</keyword>
<dbReference type="OrthoDB" id="25414at2759"/>
<feature type="compositionally biased region" description="Low complexity" evidence="14">
    <location>
        <begin position="187"/>
        <end position="201"/>
    </location>
</feature>
<dbReference type="SMART" id="SM00132">
    <property type="entry name" value="LIM"/>
    <property type="match status" value="3"/>
</dbReference>
<sequence>MMNQPFYIERDLRALHMRDERARPIEEPLYATVQRLGEGQVRVNMSPPRPSTPTSRGKLHIRYSGQDAITVDTQEGKPTITVKVGNRSRPPSPGLPPARSPSPASPTVSKQTIFREEIITPVKNRSPLEGRGNYYPEGAPSQLLCTVPIGVRRVASSRPKVQREREIPIQRPTYTTRKVIVRNENLSSVSPSATTSSSSSPEHTERKTPPISTPDYINVPSAAGFRHPSPPRVLTPKQDKTPEEASKEYLKAVRELPDFYGICNKCSKAIIGAENGCSAIDQIYHNACFKCQICVIELQGLPFYCLDKHAYCESCYMNTLEKCCQCKKPISDRIVRATGKPYHPNCFSCVVCSKSLDGVPFTVDASNKVYCLEDFHKKFAPRCYACSKPIVPSSGSSQTIRIVAMDKSFHLDCYKCHDCQLALSSEADGRGCYPLDDLILCKACNATRIQRLTSNLTTEL</sequence>
<evidence type="ECO:0000313" key="16">
    <source>
        <dbReference type="EMBL" id="CAD5115476.1"/>
    </source>
</evidence>
<name>A0A7I8VGK7_9ANNE</name>
<gene>
    <name evidence="16" type="ORF">DGYR_LOCUS4217</name>
</gene>
<dbReference type="SUPFAM" id="SSF57716">
    <property type="entry name" value="Glucocorticoid receptor-like (DNA-binding domain)"/>
    <property type="match status" value="3"/>
</dbReference>
<dbReference type="GO" id="GO:0001725">
    <property type="term" value="C:stress fiber"/>
    <property type="evidence" value="ECO:0007669"/>
    <property type="project" value="TreeGrafter"/>
</dbReference>
<proteinExistence type="inferred from homology"/>
<keyword evidence="4" id="KW-0963">Cytoplasm</keyword>
<dbReference type="EMBL" id="CAJFCJ010000006">
    <property type="protein sequence ID" value="CAD5115476.1"/>
    <property type="molecule type" value="Genomic_DNA"/>
</dbReference>
<evidence type="ECO:0000256" key="6">
    <source>
        <dbReference type="ARBA" id="ARBA00022737"/>
    </source>
</evidence>
<dbReference type="Proteomes" id="UP000549394">
    <property type="component" value="Unassembled WGS sequence"/>
</dbReference>
<evidence type="ECO:0000259" key="15">
    <source>
        <dbReference type="PROSITE" id="PS50023"/>
    </source>
</evidence>